<evidence type="ECO:0000313" key="7">
    <source>
        <dbReference type="EMBL" id="KPA75385.1"/>
    </source>
</evidence>
<dbReference type="PANTHER" id="PTHR10924:SF6">
    <property type="entry name" value="SOLUTE CARRIER FAMILY 49 MEMBER A3"/>
    <property type="match status" value="1"/>
</dbReference>
<dbReference type="RefSeq" id="XP_015653824.1">
    <property type="nucleotide sequence ID" value="XM_015807742.1"/>
</dbReference>
<dbReference type="InterPro" id="IPR049680">
    <property type="entry name" value="FLVCR1-2_SLC49-like"/>
</dbReference>
<proteinExistence type="predicted"/>
<dbReference type="GeneID" id="26908946"/>
<dbReference type="VEuPathDB" id="TriTrypDB:LpyrH10_25_1600"/>
<organism evidence="7 8">
    <name type="scientific">Leptomonas pyrrhocoris</name>
    <name type="common">Firebug parasite</name>
    <dbReference type="NCBI Taxonomy" id="157538"/>
    <lineage>
        <taxon>Eukaryota</taxon>
        <taxon>Discoba</taxon>
        <taxon>Euglenozoa</taxon>
        <taxon>Kinetoplastea</taxon>
        <taxon>Metakinetoplastina</taxon>
        <taxon>Trypanosomatida</taxon>
        <taxon>Trypanosomatidae</taxon>
        <taxon>Leishmaniinae</taxon>
        <taxon>Leptomonas</taxon>
    </lineage>
</organism>
<evidence type="ECO:0000256" key="2">
    <source>
        <dbReference type="ARBA" id="ARBA00022692"/>
    </source>
</evidence>
<evidence type="ECO:0000256" key="3">
    <source>
        <dbReference type="ARBA" id="ARBA00022989"/>
    </source>
</evidence>
<feature type="region of interest" description="Disordered" evidence="5">
    <location>
        <begin position="214"/>
        <end position="298"/>
    </location>
</feature>
<evidence type="ECO:0000256" key="4">
    <source>
        <dbReference type="ARBA" id="ARBA00023136"/>
    </source>
</evidence>
<gene>
    <name evidence="7" type="ORF">ABB37_08662</name>
</gene>
<feature type="region of interest" description="Disordered" evidence="5">
    <location>
        <begin position="347"/>
        <end position="371"/>
    </location>
</feature>
<feature type="transmembrane region" description="Helical" evidence="6">
    <location>
        <begin position="116"/>
        <end position="137"/>
    </location>
</feature>
<evidence type="ECO:0000313" key="8">
    <source>
        <dbReference type="Proteomes" id="UP000037923"/>
    </source>
</evidence>
<dbReference type="AlphaFoldDB" id="A0A0M9FSW9"/>
<comment type="caution">
    <text evidence="7">The sequence shown here is derived from an EMBL/GenBank/DDBJ whole genome shotgun (WGS) entry which is preliminary data.</text>
</comment>
<feature type="compositionally biased region" description="Polar residues" evidence="5">
    <location>
        <begin position="351"/>
        <end position="365"/>
    </location>
</feature>
<evidence type="ECO:0000256" key="1">
    <source>
        <dbReference type="ARBA" id="ARBA00004141"/>
    </source>
</evidence>
<dbReference type="OrthoDB" id="422206at2759"/>
<dbReference type="Pfam" id="PF07690">
    <property type="entry name" value="MFS_1"/>
    <property type="match status" value="1"/>
</dbReference>
<dbReference type="PANTHER" id="PTHR10924">
    <property type="entry name" value="MAJOR FACILITATOR SUPERFAMILY PROTEIN-RELATED"/>
    <property type="match status" value="1"/>
</dbReference>
<keyword evidence="4 6" id="KW-0472">Membrane</keyword>
<dbReference type="InterPro" id="IPR036259">
    <property type="entry name" value="MFS_trans_sf"/>
</dbReference>
<evidence type="ECO:0000256" key="5">
    <source>
        <dbReference type="SAM" id="MobiDB-lite"/>
    </source>
</evidence>
<feature type="transmembrane region" description="Helical" evidence="6">
    <location>
        <begin position="82"/>
        <end position="104"/>
    </location>
</feature>
<dbReference type="Gene3D" id="1.20.1250.20">
    <property type="entry name" value="MFS general substrate transporter like domains"/>
    <property type="match status" value="1"/>
</dbReference>
<sequence>MPGDLALEKGDPWRWVVLGMFCLFSCSNAIQWITYSSIAGPARVFFNLTTNELNLLSSVYMIVFVVGAYFTCTTFERWGVRLGVLIGCGLNALGSILKVAPALMKPTYSTLIWPQALNAIAQLFVLSTPPLIAAQYFAPHQRTFATAVASTANSLGNAIALFVPPLIVKSGTKNEFMLLFCLEMGLCVLVTVGAVFFLRSPSYKAPSRALLGNLSSAPGSSRASERTVSRRPSGLGRGQREEVEAELDEPLNGLGGGGFVDDIWSRSRSSNTRSDHGAENTAATRPPTREESKTAPKNCVVSVEATPAAAARSDLRPCRNGSAAVFARPDGAAKPALGISQSVQDGVVEQSAPSNRVGPQQPQQTQEEDSLATCRIPRARRHFSRGGPQRRSSLPSPQLCISARCLQHQHGQCLDLRVGADADSGALWGVG</sequence>
<evidence type="ECO:0008006" key="9">
    <source>
        <dbReference type="Google" id="ProtNLM"/>
    </source>
</evidence>
<feature type="transmembrane region" description="Helical" evidence="6">
    <location>
        <begin position="176"/>
        <end position="198"/>
    </location>
</feature>
<feature type="transmembrane region" description="Helical" evidence="6">
    <location>
        <begin position="12"/>
        <end position="33"/>
    </location>
</feature>
<accession>A0A0M9FSW9</accession>
<keyword evidence="3 6" id="KW-1133">Transmembrane helix</keyword>
<feature type="transmembrane region" description="Helical" evidence="6">
    <location>
        <begin position="144"/>
        <end position="164"/>
    </location>
</feature>
<protein>
    <recommendedName>
        <fullName evidence="9">Major facilitator superfamily (MFS) profile domain-containing protein</fullName>
    </recommendedName>
</protein>
<dbReference type="InterPro" id="IPR011701">
    <property type="entry name" value="MFS"/>
</dbReference>
<reference evidence="7 8" key="1">
    <citation type="submission" date="2015-07" db="EMBL/GenBank/DDBJ databases">
        <title>High-quality genome of monoxenous trypanosomatid Leptomonas pyrrhocoris.</title>
        <authorList>
            <person name="Flegontov P."/>
            <person name="Butenko A."/>
            <person name="Firsov S."/>
            <person name="Vlcek C."/>
            <person name="Logacheva M.D."/>
            <person name="Field M."/>
            <person name="Filatov D."/>
            <person name="Flegontova O."/>
            <person name="Gerasimov E."/>
            <person name="Jackson A.P."/>
            <person name="Kelly S."/>
            <person name="Opperdoes F."/>
            <person name="O'Reilly A."/>
            <person name="Votypka J."/>
            <person name="Yurchenko V."/>
            <person name="Lukes J."/>
        </authorList>
    </citation>
    <scope>NUCLEOTIDE SEQUENCE [LARGE SCALE GENOMIC DNA]</scope>
    <source>
        <strain evidence="7">H10</strain>
    </source>
</reference>
<comment type="subcellular location">
    <subcellularLocation>
        <location evidence="1">Membrane</location>
        <topology evidence="1">Multi-pass membrane protein</topology>
    </subcellularLocation>
</comment>
<dbReference type="GO" id="GO:0016020">
    <property type="term" value="C:membrane"/>
    <property type="evidence" value="ECO:0007669"/>
    <property type="project" value="UniProtKB-SubCell"/>
</dbReference>
<evidence type="ECO:0000256" key="6">
    <source>
        <dbReference type="SAM" id="Phobius"/>
    </source>
</evidence>
<name>A0A0M9FSW9_LEPPY</name>
<keyword evidence="2 6" id="KW-0812">Transmembrane</keyword>
<keyword evidence="8" id="KW-1185">Reference proteome</keyword>
<dbReference type="GO" id="GO:0022857">
    <property type="term" value="F:transmembrane transporter activity"/>
    <property type="evidence" value="ECO:0007669"/>
    <property type="project" value="InterPro"/>
</dbReference>
<dbReference type="Proteomes" id="UP000037923">
    <property type="component" value="Unassembled WGS sequence"/>
</dbReference>
<dbReference type="SUPFAM" id="SSF103473">
    <property type="entry name" value="MFS general substrate transporter"/>
    <property type="match status" value="1"/>
</dbReference>
<dbReference type="EMBL" id="LGTL01000025">
    <property type="protein sequence ID" value="KPA75385.1"/>
    <property type="molecule type" value="Genomic_DNA"/>
</dbReference>
<feature type="transmembrane region" description="Helical" evidence="6">
    <location>
        <begin position="53"/>
        <end position="70"/>
    </location>
</feature>